<dbReference type="PROSITE" id="PS50296">
    <property type="entry name" value="SUI1"/>
    <property type="match status" value="1"/>
</dbReference>
<dbReference type="RefSeq" id="WP_210851852.1">
    <property type="nucleotide sequence ID" value="NZ_JAGQDD010000002.1"/>
</dbReference>
<dbReference type="GO" id="GO:0006417">
    <property type="term" value="P:regulation of translation"/>
    <property type="evidence" value="ECO:0007669"/>
    <property type="project" value="UniProtKB-KW"/>
</dbReference>
<dbReference type="InterPro" id="IPR001950">
    <property type="entry name" value="SUI1"/>
</dbReference>
<keyword evidence="3" id="KW-0648">Protein biosynthesis</keyword>
<evidence type="ECO:0000313" key="6">
    <source>
        <dbReference type="Proteomes" id="UP000676246"/>
    </source>
</evidence>
<dbReference type="Pfam" id="PF01253">
    <property type="entry name" value="SUI1"/>
    <property type="match status" value="1"/>
</dbReference>
<dbReference type="InterPro" id="IPR005872">
    <property type="entry name" value="SUI1_arc_bac"/>
</dbReference>
<dbReference type="Gene3D" id="3.30.780.10">
    <property type="entry name" value="SUI1-like domain"/>
    <property type="match status" value="1"/>
</dbReference>
<dbReference type="GO" id="GO:0001731">
    <property type="term" value="P:formation of translation preinitiation complex"/>
    <property type="evidence" value="ECO:0007669"/>
    <property type="project" value="TreeGrafter"/>
</dbReference>
<dbReference type="CDD" id="cd11567">
    <property type="entry name" value="YciH_like"/>
    <property type="match status" value="1"/>
</dbReference>
<dbReference type="SUPFAM" id="SSF55159">
    <property type="entry name" value="eIF1-like"/>
    <property type="match status" value="1"/>
</dbReference>
<dbReference type="PANTHER" id="PTHR12789:SF0">
    <property type="entry name" value="DENSITY-REGULATED PROTEIN"/>
    <property type="match status" value="1"/>
</dbReference>
<keyword evidence="2" id="KW-0810">Translation regulation</keyword>
<dbReference type="PANTHER" id="PTHR12789">
    <property type="entry name" value="DENSITY-REGULATED PROTEIN HOMOLOG"/>
    <property type="match status" value="1"/>
</dbReference>
<proteinExistence type="inferred from homology"/>
<dbReference type="InterPro" id="IPR050318">
    <property type="entry name" value="DENR/SUI1_TIF"/>
</dbReference>
<organism evidence="5 6">
    <name type="scientific">Ideonella alba</name>
    <dbReference type="NCBI Taxonomy" id="2824118"/>
    <lineage>
        <taxon>Bacteria</taxon>
        <taxon>Pseudomonadati</taxon>
        <taxon>Pseudomonadota</taxon>
        <taxon>Betaproteobacteria</taxon>
        <taxon>Burkholderiales</taxon>
        <taxon>Sphaerotilaceae</taxon>
        <taxon>Ideonella</taxon>
    </lineage>
</organism>
<evidence type="ECO:0000256" key="3">
    <source>
        <dbReference type="ARBA" id="ARBA00022917"/>
    </source>
</evidence>
<feature type="domain" description="SUI1" evidence="4">
    <location>
        <begin position="56"/>
        <end position="114"/>
    </location>
</feature>
<dbReference type="GO" id="GO:0002188">
    <property type="term" value="P:translation reinitiation"/>
    <property type="evidence" value="ECO:0007669"/>
    <property type="project" value="TreeGrafter"/>
</dbReference>
<evidence type="ECO:0000259" key="4">
    <source>
        <dbReference type="PROSITE" id="PS50296"/>
    </source>
</evidence>
<dbReference type="NCBIfam" id="NF005297">
    <property type="entry name" value="PRK06824.1"/>
    <property type="match status" value="1"/>
</dbReference>
<reference evidence="5 6" key="1">
    <citation type="submission" date="2021-04" db="EMBL/GenBank/DDBJ databases">
        <title>The genome sequence of Ideonella sp. 3Y2.</title>
        <authorList>
            <person name="Liu Y."/>
        </authorList>
    </citation>
    <scope>NUCLEOTIDE SEQUENCE [LARGE SCALE GENOMIC DNA]</scope>
    <source>
        <strain evidence="5 6">3Y2</strain>
    </source>
</reference>
<dbReference type="GO" id="GO:0003729">
    <property type="term" value="F:mRNA binding"/>
    <property type="evidence" value="ECO:0007669"/>
    <property type="project" value="TreeGrafter"/>
</dbReference>
<sequence>MPSSRDSRPVYSTDTGRLCPECAQPVAQCRCQALARAAARPAGDGVVRVSREVAGRGGKVVTVVRGLPGSETELAATAKALKAACGSGGTLKDGVLEIQGEQRDKVVAWLQARGLSVKRAGG</sequence>
<dbReference type="AlphaFoldDB" id="A0A940YBC4"/>
<keyword evidence="6" id="KW-1185">Reference proteome</keyword>
<keyword evidence="5" id="KW-0396">Initiation factor</keyword>
<gene>
    <name evidence="5" type="ORF">KAK03_03770</name>
</gene>
<name>A0A940YBC4_9BURK</name>
<dbReference type="Proteomes" id="UP000676246">
    <property type="component" value="Unassembled WGS sequence"/>
</dbReference>
<accession>A0A940YBC4</accession>
<comment type="similarity">
    <text evidence="1">Belongs to the SUI1 family.</text>
</comment>
<evidence type="ECO:0000256" key="1">
    <source>
        <dbReference type="ARBA" id="ARBA00005422"/>
    </source>
</evidence>
<protein>
    <submittedName>
        <fullName evidence="5">Translation initiation factor Sui1</fullName>
    </submittedName>
</protein>
<dbReference type="EMBL" id="JAGQDD010000002">
    <property type="protein sequence ID" value="MBQ0929592.1"/>
    <property type="molecule type" value="Genomic_DNA"/>
</dbReference>
<evidence type="ECO:0000313" key="5">
    <source>
        <dbReference type="EMBL" id="MBQ0929592.1"/>
    </source>
</evidence>
<dbReference type="GO" id="GO:0003743">
    <property type="term" value="F:translation initiation factor activity"/>
    <property type="evidence" value="ECO:0007669"/>
    <property type="project" value="UniProtKB-KW"/>
</dbReference>
<comment type="caution">
    <text evidence="5">The sequence shown here is derived from an EMBL/GenBank/DDBJ whole genome shotgun (WGS) entry which is preliminary data.</text>
</comment>
<dbReference type="PIRSF" id="PIRSF037511">
    <property type="entry name" value="Transl_init_SUI1_pro"/>
    <property type="match status" value="1"/>
</dbReference>
<dbReference type="InterPro" id="IPR036877">
    <property type="entry name" value="SUI1_dom_sf"/>
</dbReference>
<evidence type="ECO:0000256" key="2">
    <source>
        <dbReference type="ARBA" id="ARBA00022845"/>
    </source>
</evidence>